<dbReference type="GO" id="GO:0015833">
    <property type="term" value="P:peptide transport"/>
    <property type="evidence" value="ECO:0007669"/>
    <property type="project" value="TreeGrafter"/>
</dbReference>
<dbReference type="Gene3D" id="3.10.105.10">
    <property type="entry name" value="Dipeptide-binding Protein, Domain 3"/>
    <property type="match status" value="1"/>
</dbReference>
<dbReference type="EMBL" id="CP058649">
    <property type="protein sequence ID" value="QUI25231.1"/>
    <property type="molecule type" value="Genomic_DNA"/>
</dbReference>
<accession>A0A8J8MPA5</accession>
<evidence type="ECO:0000313" key="2">
    <source>
        <dbReference type="EMBL" id="QUI25231.1"/>
    </source>
</evidence>
<dbReference type="PANTHER" id="PTHR30290:SF81">
    <property type="entry name" value="OLIGOPEPTIDE-BINDING PROTEIN OPPA"/>
    <property type="match status" value="1"/>
</dbReference>
<feature type="domain" description="Solute-binding protein family 5" evidence="1">
    <location>
        <begin position="80"/>
        <end position="437"/>
    </location>
</feature>
<dbReference type="InterPro" id="IPR000914">
    <property type="entry name" value="SBP_5_dom"/>
</dbReference>
<evidence type="ECO:0000313" key="3">
    <source>
        <dbReference type="Proteomes" id="UP000683246"/>
    </source>
</evidence>
<keyword evidence="3" id="KW-1185">Reference proteome</keyword>
<dbReference type="KEGG" id="vpy:HZI73_24320"/>
<reference evidence="2" key="1">
    <citation type="submission" date="2020-07" db="EMBL/GenBank/DDBJ databases">
        <title>Vallitalea pronyensis genome.</title>
        <authorList>
            <person name="Postec A."/>
        </authorList>
    </citation>
    <scope>NUCLEOTIDE SEQUENCE</scope>
    <source>
        <strain evidence="2">FatNI3</strain>
    </source>
</reference>
<sequence length="517" mass="57828">MKKLVSILIIISVLCMGCTGQSRQQQVNQNGAGEAAQEKVLNMAVFWFDSNLEPTEGWNGWALTRCGIGENLVQVDENLEFKPVIAASYEQVDELTTIFQIRENVTFHNGHVVDAKACKASIERALDISDRDDVKFPVESITAEGQTLTIKTTIPYATLINNLADPVFVIVDASVADDEQFKFKPITTGAFKVETFTPSVGMTLHKHTSHWSGDIGVDVVNVKYIQDASTRTMTLQSGEIDLATQVSPKDLALFENDDHYVVQKGPNLRVFLLRINMDKPYMKHLAFRQALCYGIDKATYASQIVKGIPAKGPFNDMLPFHVKEDDAYPYNPEKANELLDQLNMVDTDGDGIREMNGENMILTYISRSNHGNDANNIGMAMQSQYREIGLGVDIVQVENYADIASSGEYDLLWERWTSAPTADPQYFLEASYKTDSSGNYGHYSNQDLDKVCLALDKELNKDSRHRLGAEGAKILMDDVASIFLYYQEGTIVTNKNVGGVYRFISEVYYIDDRVTME</sequence>
<protein>
    <submittedName>
        <fullName evidence="2">ABC transporter substrate-binding protein</fullName>
    </submittedName>
</protein>
<dbReference type="AlphaFoldDB" id="A0A8J8MPA5"/>
<dbReference type="Pfam" id="PF00496">
    <property type="entry name" value="SBP_bac_5"/>
    <property type="match status" value="1"/>
</dbReference>
<dbReference type="InterPro" id="IPR039424">
    <property type="entry name" value="SBP_5"/>
</dbReference>
<dbReference type="CDD" id="cd08490">
    <property type="entry name" value="PBP2_NikA_DppA_OppA_like_3"/>
    <property type="match status" value="1"/>
</dbReference>
<dbReference type="Gene3D" id="3.40.190.10">
    <property type="entry name" value="Periplasmic binding protein-like II"/>
    <property type="match status" value="1"/>
</dbReference>
<dbReference type="GO" id="GO:0043190">
    <property type="term" value="C:ATP-binding cassette (ABC) transporter complex"/>
    <property type="evidence" value="ECO:0007669"/>
    <property type="project" value="InterPro"/>
</dbReference>
<evidence type="ECO:0000259" key="1">
    <source>
        <dbReference type="Pfam" id="PF00496"/>
    </source>
</evidence>
<proteinExistence type="predicted"/>
<name>A0A8J8MPA5_9FIRM</name>
<dbReference type="SUPFAM" id="SSF53850">
    <property type="entry name" value="Periplasmic binding protein-like II"/>
    <property type="match status" value="1"/>
</dbReference>
<gene>
    <name evidence="2" type="ORF">HZI73_24320</name>
</gene>
<dbReference type="PANTHER" id="PTHR30290">
    <property type="entry name" value="PERIPLASMIC BINDING COMPONENT OF ABC TRANSPORTER"/>
    <property type="match status" value="1"/>
</dbReference>
<dbReference type="GO" id="GO:1904680">
    <property type="term" value="F:peptide transmembrane transporter activity"/>
    <property type="evidence" value="ECO:0007669"/>
    <property type="project" value="TreeGrafter"/>
</dbReference>
<organism evidence="2 3">
    <name type="scientific">Vallitalea pronyensis</name>
    <dbReference type="NCBI Taxonomy" id="1348613"/>
    <lineage>
        <taxon>Bacteria</taxon>
        <taxon>Bacillati</taxon>
        <taxon>Bacillota</taxon>
        <taxon>Clostridia</taxon>
        <taxon>Lachnospirales</taxon>
        <taxon>Vallitaleaceae</taxon>
        <taxon>Vallitalea</taxon>
    </lineage>
</organism>
<dbReference type="GO" id="GO:0042597">
    <property type="term" value="C:periplasmic space"/>
    <property type="evidence" value="ECO:0007669"/>
    <property type="project" value="UniProtKB-ARBA"/>
</dbReference>
<dbReference type="PIRSF" id="PIRSF002741">
    <property type="entry name" value="MppA"/>
    <property type="match status" value="1"/>
</dbReference>
<dbReference type="InterPro" id="IPR030678">
    <property type="entry name" value="Peptide/Ni-bd"/>
</dbReference>
<dbReference type="Proteomes" id="UP000683246">
    <property type="component" value="Chromosome"/>
</dbReference>
<dbReference type="RefSeq" id="WP_212695930.1">
    <property type="nucleotide sequence ID" value="NZ_CP058649.1"/>
</dbReference>